<dbReference type="Gene3D" id="3.15.10.30">
    <property type="entry name" value="Haemolymph juvenile hormone binding protein"/>
    <property type="match status" value="3"/>
</dbReference>
<dbReference type="PANTHER" id="PTHR11008">
    <property type="entry name" value="PROTEIN TAKEOUT-LIKE PROTEIN"/>
    <property type="match status" value="1"/>
</dbReference>
<evidence type="ECO:0008006" key="7">
    <source>
        <dbReference type="Google" id="ProtNLM"/>
    </source>
</evidence>
<evidence type="ECO:0000256" key="3">
    <source>
        <dbReference type="ARBA" id="ARBA00060902"/>
    </source>
</evidence>
<dbReference type="PANTHER" id="PTHR11008:SF39">
    <property type="entry name" value="CIRCADIAN CLOCK-CONTROLLED PROTEIN-LIKE PROTEIN"/>
    <property type="match status" value="1"/>
</dbReference>
<comment type="similarity">
    <text evidence="3">Belongs to the TO family.</text>
</comment>
<keyword evidence="6" id="KW-1185">Reference proteome</keyword>
<sequence length="749" mass="84439">MFFNVLAVGFYGLFGAVLAEIPSYIKVCNKNDPEISKCIINSVEQLRSRLKTGIAELNVPPIEPLLLDEIQLRSGPNQAKINANITNAKVWGPSGFEIIDLKPNVKKNRFVFRVSIPSIYFEGDYDIDMSVLILKYKGKGPITGNFTNYKFDCIMKGDLVTLNGQQHLQFRKFNLTLYIGHSAIHLGNLFAGQNPTLSSATNEVVRDNADLFVNEIKPVLENSLAQKFTDIANTITKRFTYQELFPDNFEKTKPYLMKGIPELSLPPFDPFELPIMTVNRTLNDAVSINAIIRNIKVEGGRNTVIQGLRADPKKHVGEIRLSLPWTTIEMEYDVQGHLLTIPLQSRGFFFGNFTNTQFSIKGGLQTYEKDGNEYFRVKRINSKIVVGDGFIRLTSKNPDMQFGADLIANFFNEDPRRVLDTVNPIFIETSNQLFTVVADQILANLKASEKTYSSRNEFSINVITELICVSVPNTLTKLQFSINLIKKTMNCFCWLMTVLVLFQWTNREVSCVRKASKPSFFPTCFRNDPNLNRCLVEATEMIRPYLAKGIPELKVPPFEPFNIPEIKLEQGTSALNFKALLKNVMAYGLTNYTFSQFDFDVPNLQFFCTAKIHKMKLAGDYTVTGKILVAPIQGGGKFTAGIDSVDVFVYQKYKTSTRKDGKVHLVPIGTNSTISVQEPKLNLQGLFEGNEELTAATNKAINDNADELVIELKPVLEDLISKILEDLLFKTISNNIPWDDLYPINPKFS</sequence>
<accession>A0AAR5PEI1</accession>
<reference evidence="5" key="2">
    <citation type="submission" date="2024-08" db="UniProtKB">
        <authorList>
            <consortium name="EnsemblMetazoa"/>
        </authorList>
    </citation>
    <scope>IDENTIFICATION</scope>
</reference>
<dbReference type="FunFam" id="3.15.10.30:FF:000001">
    <property type="entry name" value="Takeout-like protein 1"/>
    <property type="match status" value="2"/>
</dbReference>
<evidence type="ECO:0000313" key="6">
    <source>
        <dbReference type="Proteomes" id="UP000019118"/>
    </source>
</evidence>
<organism evidence="5 6">
    <name type="scientific">Dendroctonus ponderosae</name>
    <name type="common">Mountain pine beetle</name>
    <dbReference type="NCBI Taxonomy" id="77166"/>
    <lineage>
        <taxon>Eukaryota</taxon>
        <taxon>Metazoa</taxon>
        <taxon>Ecdysozoa</taxon>
        <taxon>Arthropoda</taxon>
        <taxon>Hexapoda</taxon>
        <taxon>Insecta</taxon>
        <taxon>Pterygota</taxon>
        <taxon>Neoptera</taxon>
        <taxon>Endopterygota</taxon>
        <taxon>Coleoptera</taxon>
        <taxon>Polyphaga</taxon>
        <taxon>Cucujiformia</taxon>
        <taxon>Curculionidae</taxon>
        <taxon>Scolytinae</taxon>
        <taxon>Dendroctonus</taxon>
    </lineage>
</organism>
<dbReference type="Proteomes" id="UP000019118">
    <property type="component" value="Unassembled WGS sequence"/>
</dbReference>
<dbReference type="EnsemblMetazoa" id="XM_019903895.1">
    <property type="protein sequence ID" value="XP_019759454.1"/>
    <property type="gene ID" value="LOC109537269"/>
</dbReference>
<name>A0AAR5PEI1_DENPD</name>
<reference evidence="6" key="1">
    <citation type="journal article" date="2013" name="Genome Biol.">
        <title>Draft genome of the mountain pine beetle, Dendroctonus ponderosae Hopkins, a major forest pest.</title>
        <authorList>
            <person name="Keeling C.I."/>
            <person name="Yuen M.M."/>
            <person name="Liao N.Y."/>
            <person name="Docking T.R."/>
            <person name="Chan S.K."/>
            <person name="Taylor G.A."/>
            <person name="Palmquist D.L."/>
            <person name="Jackman S.D."/>
            <person name="Nguyen A."/>
            <person name="Li M."/>
            <person name="Henderson H."/>
            <person name="Janes J.K."/>
            <person name="Zhao Y."/>
            <person name="Pandoh P."/>
            <person name="Moore R."/>
            <person name="Sperling F.A."/>
            <person name="Huber D.P."/>
            <person name="Birol I."/>
            <person name="Jones S.J."/>
            <person name="Bohlmann J."/>
        </authorList>
    </citation>
    <scope>NUCLEOTIDE SEQUENCE</scope>
</reference>
<evidence type="ECO:0000256" key="4">
    <source>
        <dbReference type="SAM" id="SignalP"/>
    </source>
</evidence>
<protein>
    <recommendedName>
        <fullName evidence="7">Hemolymph juvenile hormone binding protein</fullName>
    </recommendedName>
</protein>
<feature type="signal peptide" evidence="4">
    <location>
        <begin position="1"/>
        <end position="19"/>
    </location>
</feature>
<dbReference type="InterPro" id="IPR010562">
    <property type="entry name" value="Haemolymph_juvenile_hormone-bd"/>
</dbReference>
<feature type="chain" id="PRO_5043344533" description="Hemolymph juvenile hormone binding protein" evidence="4">
    <location>
        <begin position="20"/>
        <end position="749"/>
    </location>
</feature>
<dbReference type="GO" id="GO:0005615">
    <property type="term" value="C:extracellular space"/>
    <property type="evidence" value="ECO:0007669"/>
    <property type="project" value="TreeGrafter"/>
</dbReference>
<evidence type="ECO:0000256" key="2">
    <source>
        <dbReference type="ARBA" id="ARBA00023108"/>
    </source>
</evidence>
<evidence type="ECO:0000256" key="1">
    <source>
        <dbReference type="ARBA" id="ARBA00022729"/>
    </source>
</evidence>
<dbReference type="SMART" id="SM00700">
    <property type="entry name" value="JHBP"/>
    <property type="match status" value="3"/>
</dbReference>
<dbReference type="InterPro" id="IPR038606">
    <property type="entry name" value="To_sf"/>
</dbReference>
<dbReference type="GO" id="GO:0007623">
    <property type="term" value="P:circadian rhythm"/>
    <property type="evidence" value="ECO:0007669"/>
    <property type="project" value="UniProtKB-ARBA"/>
</dbReference>
<keyword evidence="2" id="KW-0090">Biological rhythms</keyword>
<evidence type="ECO:0000313" key="5">
    <source>
        <dbReference type="EnsemblMetazoa" id="XP_019759454.1"/>
    </source>
</evidence>
<dbReference type="AlphaFoldDB" id="A0AAR5PEI1"/>
<proteinExistence type="inferred from homology"/>
<keyword evidence="1 4" id="KW-0732">Signal</keyword>
<dbReference type="Pfam" id="PF06585">
    <property type="entry name" value="JHBP"/>
    <property type="match status" value="3"/>
</dbReference>